<evidence type="ECO:0000313" key="2">
    <source>
        <dbReference type="Proteomes" id="UP000283734"/>
    </source>
</evidence>
<dbReference type="InterPro" id="IPR001451">
    <property type="entry name" value="Hexapep"/>
</dbReference>
<dbReference type="GO" id="GO:0016746">
    <property type="term" value="F:acyltransferase activity"/>
    <property type="evidence" value="ECO:0007669"/>
    <property type="project" value="UniProtKB-KW"/>
</dbReference>
<dbReference type="Pfam" id="PF14602">
    <property type="entry name" value="Hexapep_2"/>
    <property type="match status" value="1"/>
</dbReference>
<dbReference type="CDD" id="cd04647">
    <property type="entry name" value="LbH_MAT_like"/>
    <property type="match status" value="1"/>
</dbReference>
<name>A0A418XX49_9GAMM</name>
<protein>
    <submittedName>
        <fullName evidence="1">Acyltransferase</fullName>
    </submittedName>
</protein>
<dbReference type="SUPFAM" id="SSF51161">
    <property type="entry name" value="Trimeric LpxA-like enzymes"/>
    <property type="match status" value="1"/>
</dbReference>
<dbReference type="InterPro" id="IPR051159">
    <property type="entry name" value="Hexapeptide_acetyltransf"/>
</dbReference>
<evidence type="ECO:0000313" key="1">
    <source>
        <dbReference type="EMBL" id="RJG17416.1"/>
    </source>
</evidence>
<dbReference type="PANTHER" id="PTHR23416">
    <property type="entry name" value="SIALIC ACID SYNTHASE-RELATED"/>
    <property type="match status" value="1"/>
</dbReference>
<proteinExistence type="predicted"/>
<keyword evidence="2" id="KW-1185">Reference proteome</keyword>
<dbReference type="RefSeq" id="WP_119918178.1">
    <property type="nucleotide sequence ID" value="NZ_QYYA01000003.1"/>
</dbReference>
<reference evidence="1 2" key="1">
    <citation type="submission" date="2018-09" db="EMBL/GenBank/DDBJ databases">
        <title>Alcanivorax profundi sp. nov., isolated from 1000 m-depth seawater of the Mariana Trench.</title>
        <authorList>
            <person name="Liu J."/>
        </authorList>
    </citation>
    <scope>NUCLEOTIDE SEQUENCE [LARGE SCALE GENOMIC DNA]</scope>
    <source>
        <strain evidence="1 2">MTEO17</strain>
    </source>
</reference>
<accession>A0A418XX49</accession>
<sequence>MFFSLYSSVYSVFFRLKRSLIQEFNWLRLFLTPGVSVSRGVRVSAGCLVRVTDGGSVYLGRSVFLSKNVKIIAQGGVVNIGDDSFVGDSSIITAKESIVIGKKSLIAERVTIRDQDHNIYGREGVPISDSGFNVEPILIENDVWLCAGSVITKGVSVGEGAVVGANSVATKNVEPRTIVGGIPAKRIRER</sequence>
<comment type="caution">
    <text evidence="1">The sequence shown here is derived from an EMBL/GenBank/DDBJ whole genome shotgun (WGS) entry which is preliminary data.</text>
</comment>
<organism evidence="1 2">
    <name type="scientific">Alcanivorax profundi</name>
    <dbReference type="NCBI Taxonomy" id="2338368"/>
    <lineage>
        <taxon>Bacteria</taxon>
        <taxon>Pseudomonadati</taxon>
        <taxon>Pseudomonadota</taxon>
        <taxon>Gammaproteobacteria</taxon>
        <taxon>Oceanospirillales</taxon>
        <taxon>Alcanivoracaceae</taxon>
        <taxon>Alcanivorax</taxon>
    </lineage>
</organism>
<gene>
    <name evidence="1" type="ORF">D4A39_11910</name>
</gene>
<dbReference type="PANTHER" id="PTHR23416:SF78">
    <property type="entry name" value="LIPOPOLYSACCHARIDE BIOSYNTHESIS O-ACETYL TRANSFERASE WBBJ-RELATED"/>
    <property type="match status" value="1"/>
</dbReference>
<dbReference type="AlphaFoldDB" id="A0A418XX49"/>
<dbReference type="Pfam" id="PF00132">
    <property type="entry name" value="Hexapep"/>
    <property type="match status" value="1"/>
</dbReference>
<dbReference type="EMBL" id="QYYA01000003">
    <property type="protein sequence ID" value="RJG17416.1"/>
    <property type="molecule type" value="Genomic_DNA"/>
</dbReference>
<dbReference type="InterPro" id="IPR011004">
    <property type="entry name" value="Trimer_LpxA-like_sf"/>
</dbReference>
<keyword evidence="1" id="KW-0808">Transferase</keyword>
<dbReference type="OrthoDB" id="9815592at2"/>
<dbReference type="Proteomes" id="UP000283734">
    <property type="component" value="Unassembled WGS sequence"/>
</dbReference>
<dbReference type="Gene3D" id="2.160.10.10">
    <property type="entry name" value="Hexapeptide repeat proteins"/>
    <property type="match status" value="1"/>
</dbReference>
<keyword evidence="1" id="KW-0012">Acyltransferase</keyword>